<dbReference type="SUPFAM" id="SSF54637">
    <property type="entry name" value="Thioesterase/thiol ester dehydrase-isomerase"/>
    <property type="match status" value="1"/>
</dbReference>
<dbReference type="Gene3D" id="3.10.129.10">
    <property type="entry name" value="Hotdog Thioesterase"/>
    <property type="match status" value="1"/>
</dbReference>
<dbReference type="RefSeq" id="WP_025349524.1">
    <property type="nucleotide sequence ID" value="NZ_CP006850.1"/>
</dbReference>
<evidence type="ECO:0000256" key="1">
    <source>
        <dbReference type="SAM" id="MobiDB-lite"/>
    </source>
</evidence>
<protein>
    <recommendedName>
        <fullName evidence="4">Thioesterase superfamily protein</fullName>
    </recommendedName>
</protein>
<dbReference type="InterPro" id="IPR029069">
    <property type="entry name" value="HotDog_dom_sf"/>
</dbReference>
<feature type="region of interest" description="Disordered" evidence="1">
    <location>
        <begin position="1"/>
        <end position="20"/>
    </location>
</feature>
<dbReference type="OrthoDB" id="3213063at2"/>
<dbReference type="AlphaFoldDB" id="W5TFE6"/>
<evidence type="ECO:0008006" key="4">
    <source>
        <dbReference type="Google" id="ProtNLM"/>
    </source>
</evidence>
<dbReference type="CDD" id="cd03443">
    <property type="entry name" value="PaaI_thioesterase"/>
    <property type="match status" value="1"/>
</dbReference>
<evidence type="ECO:0000313" key="3">
    <source>
        <dbReference type="Proteomes" id="UP000019150"/>
    </source>
</evidence>
<dbReference type="Proteomes" id="UP000019150">
    <property type="component" value="Chromosome"/>
</dbReference>
<proteinExistence type="predicted"/>
<accession>W5TFE6</accession>
<dbReference type="PATRIC" id="fig|1415166.3.peg.3378"/>
<gene>
    <name evidence="2" type="ORF">NONO_c32930</name>
</gene>
<reference evidence="2 3" key="1">
    <citation type="journal article" date="2014" name="Appl. Environ. Microbiol.">
        <title>Insights into the Microbial Degradation of Rubber and Gutta-Percha by Analysis of the Complete Genome of Nocardia nova SH22a.</title>
        <authorList>
            <person name="Luo Q."/>
            <person name="Hiessl S."/>
            <person name="Poehlein A."/>
            <person name="Daniel R."/>
            <person name="Steinbuchel A."/>
        </authorList>
    </citation>
    <scope>NUCLEOTIDE SEQUENCE [LARGE SCALE GENOMIC DNA]</scope>
    <source>
        <strain evidence="2">SH22a</strain>
    </source>
</reference>
<dbReference type="STRING" id="1415166.NONO_c32930"/>
<dbReference type="eggNOG" id="COG2050">
    <property type="taxonomic scope" value="Bacteria"/>
</dbReference>
<evidence type="ECO:0000313" key="2">
    <source>
        <dbReference type="EMBL" id="AHH18080.1"/>
    </source>
</evidence>
<organism evidence="2 3">
    <name type="scientific">Nocardia nova SH22a</name>
    <dbReference type="NCBI Taxonomy" id="1415166"/>
    <lineage>
        <taxon>Bacteria</taxon>
        <taxon>Bacillati</taxon>
        <taxon>Actinomycetota</taxon>
        <taxon>Actinomycetes</taxon>
        <taxon>Mycobacteriales</taxon>
        <taxon>Nocardiaceae</taxon>
        <taxon>Nocardia</taxon>
    </lineage>
</organism>
<sequence length="229" mass="24768">MPEFPRSDTGAPSARFGAQPLAQTREAAAALRRLTGLLLSQEHPHTAVGELLVMARQWENALSATAPTDNAPRIGDAGENRRIYLDHAFDIGGYNPCFPEYRFDRVDPERAEGRVNFPLPFEGPPGLVHGGFLGVFFDCVVQQHNCSVGPAGKTRSLTVTYRRPAPLLTDLRFEIDRSAGERSIASTARLLQGDTVLCSGAVEAVAAAPKTLAGASYGERRPMPDRPSE</sequence>
<name>W5TFE6_9NOCA</name>
<dbReference type="EMBL" id="CP006850">
    <property type="protein sequence ID" value="AHH18080.1"/>
    <property type="molecule type" value="Genomic_DNA"/>
</dbReference>
<keyword evidence="3" id="KW-1185">Reference proteome</keyword>
<dbReference type="HOGENOM" id="CLU_1254420_0_0_11"/>
<dbReference type="KEGG" id="nno:NONO_c32930"/>